<evidence type="ECO:0000313" key="3">
    <source>
        <dbReference type="EnsemblFungi" id="PTTG_25443-t43_1-p1"/>
    </source>
</evidence>
<reference evidence="2" key="1">
    <citation type="submission" date="2009-11" db="EMBL/GenBank/DDBJ databases">
        <authorList>
            <consortium name="The Broad Institute Genome Sequencing Platform"/>
            <person name="Ward D."/>
            <person name="Feldgarden M."/>
            <person name="Earl A."/>
            <person name="Young S.K."/>
            <person name="Zeng Q."/>
            <person name="Koehrsen M."/>
            <person name="Alvarado L."/>
            <person name="Berlin A."/>
            <person name="Bochicchio J."/>
            <person name="Borenstein D."/>
            <person name="Chapman S.B."/>
            <person name="Chen Z."/>
            <person name="Engels R."/>
            <person name="Freedman E."/>
            <person name="Gellesch M."/>
            <person name="Goldberg J."/>
            <person name="Griggs A."/>
            <person name="Gujja S."/>
            <person name="Heilman E."/>
            <person name="Heiman D."/>
            <person name="Hepburn T."/>
            <person name="Howarth C."/>
            <person name="Jen D."/>
            <person name="Larson L."/>
            <person name="Lewis B."/>
            <person name="Mehta T."/>
            <person name="Park D."/>
            <person name="Pearson M."/>
            <person name="Roberts A."/>
            <person name="Saif S."/>
            <person name="Shea T."/>
            <person name="Shenoy N."/>
            <person name="Sisk P."/>
            <person name="Stolte C."/>
            <person name="Sykes S."/>
            <person name="Thomson T."/>
            <person name="Walk T."/>
            <person name="White J."/>
            <person name="Yandava C."/>
            <person name="Izard J."/>
            <person name="Baranova O.V."/>
            <person name="Blanton J.M."/>
            <person name="Tanner A.C."/>
            <person name="Dewhirst F.E."/>
            <person name="Haas B."/>
            <person name="Nusbaum C."/>
            <person name="Birren B."/>
        </authorList>
    </citation>
    <scope>NUCLEOTIDE SEQUENCE [LARGE SCALE GENOMIC DNA]</scope>
    <source>
        <strain evidence="2">1-1 BBBD Race 1</strain>
    </source>
</reference>
<reference evidence="3 4" key="3">
    <citation type="journal article" date="2017" name="G3 (Bethesda)">
        <title>Comparative analysis highlights variable genome content of wheat rusts and divergence of the mating loci.</title>
        <authorList>
            <person name="Cuomo C.A."/>
            <person name="Bakkeren G."/>
            <person name="Khalil H.B."/>
            <person name="Panwar V."/>
            <person name="Joly D."/>
            <person name="Linning R."/>
            <person name="Sakthikumar S."/>
            <person name="Song X."/>
            <person name="Adiconis X."/>
            <person name="Fan L."/>
            <person name="Goldberg J.M."/>
            <person name="Levin J.Z."/>
            <person name="Young S."/>
            <person name="Zeng Q."/>
            <person name="Anikster Y."/>
            <person name="Bruce M."/>
            <person name="Wang M."/>
            <person name="Yin C."/>
            <person name="McCallum B."/>
            <person name="Szabo L.J."/>
            <person name="Hulbert S."/>
            <person name="Chen X."/>
            <person name="Fellers J.P."/>
        </authorList>
    </citation>
    <scope>NUCLEOTIDE SEQUENCE</scope>
    <source>
        <strain evidence="4">Isolate 1-1 / race 1 (BBBD)</strain>
        <strain evidence="3">isolate 1-1 / race 1 (BBBD)</strain>
    </source>
</reference>
<reference evidence="3" key="4">
    <citation type="submission" date="2025-05" db="UniProtKB">
        <authorList>
            <consortium name="EnsemblFungi"/>
        </authorList>
    </citation>
    <scope>IDENTIFICATION</scope>
    <source>
        <strain evidence="3">isolate 1-1 / race 1 (BBBD)</strain>
    </source>
</reference>
<feature type="region of interest" description="Disordered" evidence="1">
    <location>
        <begin position="1"/>
        <end position="29"/>
    </location>
</feature>
<dbReference type="VEuPathDB" id="FungiDB:PTTG_25443"/>
<dbReference type="Proteomes" id="UP000005240">
    <property type="component" value="Unassembled WGS sequence"/>
</dbReference>
<evidence type="ECO:0000313" key="4">
    <source>
        <dbReference type="Proteomes" id="UP000005240"/>
    </source>
</evidence>
<feature type="compositionally biased region" description="Polar residues" evidence="1">
    <location>
        <begin position="1"/>
        <end position="16"/>
    </location>
</feature>
<keyword evidence="4" id="KW-1185">Reference proteome</keyword>
<evidence type="ECO:0000313" key="2">
    <source>
        <dbReference type="EMBL" id="OAV99060.1"/>
    </source>
</evidence>
<reference evidence="2" key="2">
    <citation type="submission" date="2016-05" db="EMBL/GenBank/DDBJ databases">
        <title>Comparative analysis highlights variable genome content of wheat rusts and divergence of the mating loci.</title>
        <authorList>
            <person name="Cuomo C.A."/>
            <person name="Bakkeren G."/>
            <person name="Szabo L."/>
            <person name="Khalil H."/>
            <person name="Joly D."/>
            <person name="Goldberg J."/>
            <person name="Young S."/>
            <person name="Zeng Q."/>
            <person name="Fellers J."/>
        </authorList>
    </citation>
    <scope>NUCLEOTIDE SEQUENCE [LARGE SCALE GENOMIC DNA]</scope>
    <source>
        <strain evidence="2">1-1 BBBD Race 1</strain>
    </source>
</reference>
<name>A0A180H212_PUCT1</name>
<protein>
    <submittedName>
        <fullName evidence="2 3">Uncharacterized protein</fullName>
    </submittedName>
</protein>
<dbReference type="EMBL" id="ADAS02000004">
    <property type="protein sequence ID" value="OAV99060.1"/>
    <property type="molecule type" value="Genomic_DNA"/>
</dbReference>
<sequence>MPNLTTAAGSLTNSGMKESPTDNKNLEIENSNDIWDKSVSHFTFAKEKSQDESVKDIWMNLESEDAEGDIWGQTPPPYAYNEDNPAGRKLLAQLQENWIVMQQEVSTLVRKLSSLVVELEPV</sequence>
<dbReference type="EnsemblFungi" id="PTTG_25443-t43_1">
    <property type="protein sequence ID" value="PTTG_25443-t43_1-p1"/>
    <property type="gene ID" value="PTTG_25443"/>
</dbReference>
<evidence type="ECO:0000256" key="1">
    <source>
        <dbReference type="SAM" id="MobiDB-lite"/>
    </source>
</evidence>
<dbReference type="AlphaFoldDB" id="A0A180H212"/>
<accession>A0A180H212</accession>
<proteinExistence type="predicted"/>
<organism evidence="2">
    <name type="scientific">Puccinia triticina (isolate 1-1 / race 1 (BBBD))</name>
    <name type="common">Brown leaf rust fungus</name>
    <dbReference type="NCBI Taxonomy" id="630390"/>
    <lineage>
        <taxon>Eukaryota</taxon>
        <taxon>Fungi</taxon>
        <taxon>Dikarya</taxon>
        <taxon>Basidiomycota</taxon>
        <taxon>Pucciniomycotina</taxon>
        <taxon>Pucciniomycetes</taxon>
        <taxon>Pucciniales</taxon>
        <taxon>Pucciniaceae</taxon>
        <taxon>Puccinia</taxon>
    </lineage>
</organism>
<gene>
    <name evidence="2" type="ORF">PTTG_25443</name>
</gene>